<dbReference type="GO" id="GO:0005737">
    <property type="term" value="C:cytoplasm"/>
    <property type="evidence" value="ECO:0007669"/>
    <property type="project" value="UniProtKB-SubCell"/>
</dbReference>
<dbReference type="InterPro" id="IPR051664">
    <property type="entry name" value="MYND-type_zinc_finger"/>
</dbReference>
<feature type="compositionally biased region" description="Polar residues" evidence="8">
    <location>
        <begin position="715"/>
        <end position="731"/>
    </location>
</feature>
<evidence type="ECO:0000256" key="7">
    <source>
        <dbReference type="PROSITE-ProRule" id="PRU00134"/>
    </source>
</evidence>
<evidence type="ECO:0000256" key="2">
    <source>
        <dbReference type="ARBA" id="ARBA00010655"/>
    </source>
</evidence>
<dbReference type="PROSITE" id="PS50865">
    <property type="entry name" value="ZF_MYND_2"/>
    <property type="match status" value="1"/>
</dbReference>
<organism evidence="10 11">
    <name type="scientific">Eeniella nana</name>
    <name type="common">Yeast</name>
    <name type="synonym">Brettanomyces nanus</name>
    <dbReference type="NCBI Taxonomy" id="13502"/>
    <lineage>
        <taxon>Eukaryota</taxon>
        <taxon>Fungi</taxon>
        <taxon>Dikarya</taxon>
        <taxon>Ascomycota</taxon>
        <taxon>Saccharomycotina</taxon>
        <taxon>Pichiomycetes</taxon>
        <taxon>Pichiales</taxon>
        <taxon>Pichiaceae</taxon>
        <taxon>Brettanomyces</taxon>
    </lineage>
</organism>
<dbReference type="GO" id="GO:0006511">
    <property type="term" value="P:ubiquitin-dependent protein catabolic process"/>
    <property type="evidence" value="ECO:0007669"/>
    <property type="project" value="TreeGrafter"/>
</dbReference>
<dbReference type="GO" id="GO:0008270">
    <property type="term" value="F:zinc ion binding"/>
    <property type="evidence" value="ECO:0007669"/>
    <property type="project" value="UniProtKB-KW"/>
</dbReference>
<protein>
    <recommendedName>
        <fullName evidence="9">MYND-type domain-containing protein</fullName>
    </recommendedName>
</protein>
<dbReference type="PANTHER" id="PTHR47442:SF1">
    <property type="entry name" value="MYND-TYPE ZINC FINGER PROTEIN MUB1"/>
    <property type="match status" value="1"/>
</dbReference>
<keyword evidence="4" id="KW-0479">Metal-binding</keyword>
<evidence type="ECO:0000256" key="6">
    <source>
        <dbReference type="ARBA" id="ARBA00022833"/>
    </source>
</evidence>
<comment type="subcellular location">
    <subcellularLocation>
        <location evidence="1">Cytoplasm</location>
    </subcellularLocation>
</comment>
<dbReference type="InterPro" id="IPR002893">
    <property type="entry name" value="Znf_MYND"/>
</dbReference>
<feature type="domain" description="MYND-type" evidence="9">
    <location>
        <begin position="628"/>
        <end position="669"/>
    </location>
</feature>
<dbReference type="GO" id="GO:1990304">
    <property type="term" value="C:MUB1-RAD6-UBR2 ubiquitin ligase complex"/>
    <property type="evidence" value="ECO:0007669"/>
    <property type="project" value="TreeGrafter"/>
</dbReference>
<keyword evidence="5 7" id="KW-0863">Zinc-finger</keyword>
<comment type="similarity">
    <text evidence="2">Belongs to the MUB1/samB family.</text>
</comment>
<keyword evidence="3" id="KW-0963">Cytoplasm</keyword>
<accession>A0A875RZD3</accession>
<dbReference type="GeneID" id="62195629"/>
<evidence type="ECO:0000256" key="5">
    <source>
        <dbReference type="ARBA" id="ARBA00022771"/>
    </source>
</evidence>
<dbReference type="KEGG" id="bnn:FOA43_002228"/>
<evidence type="ECO:0000256" key="1">
    <source>
        <dbReference type="ARBA" id="ARBA00004496"/>
    </source>
</evidence>
<dbReference type="Pfam" id="PF01753">
    <property type="entry name" value="zf-MYND"/>
    <property type="match status" value="1"/>
</dbReference>
<dbReference type="Gene3D" id="6.10.140.2220">
    <property type="match status" value="1"/>
</dbReference>
<keyword evidence="6" id="KW-0862">Zinc</keyword>
<evidence type="ECO:0000313" key="10">
    <source>
        <dbReference type="EMBL" id="QPG74891.1"/>
    </source>
</evidence>
<proteinExistence type="inferred from homology"/>
<evidence type="ECO:0000256" key="8">
    <source>
        <dbReference type="SAM" id="MobiDB-lite"/>
    </source>
</evidence>
<feature type="region of interest" description="Disordered" evidence="8">
    <location>
        <begin position="697"/>
        <end position="755"/>
    </location>
</feature>
<evidence type="ECO:0000313" key="11">
    <source>
        <dbReference type="Proteomes" id="UP000662931"/>
    </source>
</evidence>
<dbReference type="PANTHER" id="PTHR47442">
    <property type="entry name" value="MYND-TYPE ZINC FINGER PROTEIN MUB1"/>
    <property type="match status" value="1"/>
</dbReference>
<sequence length="755" mass="85439">MRDSNNKSVSANKAAVSITSTLYDRRALDCTEDKPLVNSLNHLTFLASSSLKVREALSQDGGLERLIDILYECRNPQTDAEKCVFAWKWVLAFQSLVLVGTRGNEKLRRKVVEAGILPIIATILDNYLITRRMAWVSQFENGYRPDVYDGVPSVTVAGSENVGGVSTASDDSSSFGSHAFDYSNVTAATTTTATGTINTAAAAAMAANSVVPIVSQQSSSVPSDDVVINDEITDSQVNTVFRQVRSLLDQANQTILETEAEIGKHRCPKDECIEKCSKSQCKDLSEVDEKYRKVYKCLEFLKFLHRLNNADGLGLIGQELACEYQNLTADVVFGSQLATNKDISNLLKMDSTWTTELPFMKKFEEKLNQSVPREFENGILIPKEDDVIWSLQLLAFISKYTTLRYEMANTYIVNGLSLRNYSIPPPLESDTGTRSQDVIFDDCDYFEFVEPRPLDNPFLLFPDFSNEYESSKPSPQTVPESVSHALSPEYDKDHADLFKSYYQTLNESEKFMEASKLEKLALDISRFAHREYSKLRMRNRQVYRSQRQSYDKQWDYENSWDELATPAYASACIDNDIRPIKRLNIFPLVEKFTVRHLYSKDINYWSSVIVRNFNRKDENRGGRRQCAYFGCGKWESEPRQFAKCRRCKRAKYCSKECQSKAWAYHKYWCNAVCTGSSADSSSSQPQHATMIGNSNEHHRMHHRHNPMEQGIPPNDTATTLAPGVQVQQQGISDDVSSSSPPNVPNAPTFQHGFFQ</sequence>
<dbReference type="SUPFAM" id="SSF144232">
    <property type="entry name" value="HIT/MYND zinc finger-like"/>
    <property type="match status" value="1"/>
</dbReference>
<dbReference type="RefSeq" id="XP_038778456.1">
    <property type="nucleotide sequence ID" value="XM_038922528.1"/>
</dbReference>
<evidence type="ECO:0000256" key="3">
    <source>
        <dbReference type="ARBA" id="ARBA00022490"/>
    </source>
</evidence>
<keyword evidence="11" id="KW-1185">Reference proteome</keyword>
<reference evidence="10" key="1">
    <citation type="submission" date="2020-10" db="EMBL/GenBank/DDBJ databases">
        <authorList>
            <person name="Roach M.J.R."/>
        </authorList>
    </citation>
    <scope>NUCLEOTIDE SEQUENCE</scope>
    <source>
        <strain evidence="10">CBS 1945</strain>
    </source>
</reference>
<dbReference type="EMBL" id="CP064813">
    <property type="protein sequence ID" value="QPG74891.1"/>
    <property type="molecule type" value="Genomic_DNA"/>
</dbReference>
<dbReference type="OrthoDB" id="5594178at2759"/>
<gene>
    <name evidence="10" type="ORF">FOA43_002228</name>
</gene>
<dbReference type="Proteomes" id="UP000662931">
    <property type="component" value="Chromosome 2"/>
</dbReference>
<dbReference type="GO" id="GO:0007163">
    <property type="term" value="P:establishment or maintenance of cell polarity"/>
    <property type="evidence" value="ECO:0007669"/>
    <property type="project" value="TreeGrafter"/>
</dbReference>
<name>A0A875RZD3_EENNA</name>
<evidence type="ECO:0000256" key="4">
    <source>
        <dbReference type="ARBA" id="ARBA00022723"/>
    </source>
</evidence>
<evidence type="ECO:0000259" key="9">
    <source>
        <dbReference type="PROSITE" id="PS50865"/>
    </source>
</evidence>
<dbReference type="AlphaFoldDB" id="A0A875RZD3"/>